<dbReference type="GO" id="GO:0016787">
    <property type="term" value="F:hydrolase activity"/>
    <property type="evidence" value="ECO:0007669"/>
    <property type="project" value="UniProtKB-KW"/>
</dbReference>
<dbReference type="PANTHER" id="PTHR43798">
    <property type="entry name" value="MONOACYLGLYCEROL LIPASE"/>
    <property type="match status" value="1"/>
</dbReference>
<keyword evidence="3" id="KW-1185">Reference proteome</keyword>
<accession>U4K417</accession>
<gene>
    <name evidence="2" type="ORF">VIBNI_A1265</name>
</gene>
<dbReference type="RefSeq" id="WP_022550357.1">
    <property type="nucleotide sequence ID" value="NC_022528.1"/>
</dbReference>
<dbReference type="GO" id="GO:0016020">
    <property type="term" value="C:membrane"/>
    <property type="evidence" value="ECO:0007669"/>
    <property type="project" value="TreeGrafter"/>
</dbReference>
<dbReference type="STRING" id="28173.VIBNI_A1265"/>
<dbReference type="SUPFAM" id="SSF53474">
    <property type="entry name" value="alpha/beta-Hydrolases"/>
    <property type="match status" value="1"/>
</dbReference>
<dbReference type="InterPro" id="IPR029058">
    <property type="entry name" value="AB_hydrolase_fold"/>
</dbReference>
<dbReference type="InterPro" id="IPR000073">
    <property type="entry name" value="AB_hydrolase_1"/>
</dbReference>
<evidence type="ECO:0000313" key="3">
    <source>
        <dbReference type="Proteomes" id="UP000016895"/>
    </source>
</evidence>
<dbReference type="PATRIC" id="fig|1260221.3.peg.1217"/>
<sequence>MRRKVKYWGWLLSLVLIVVVASAQMRQSDVPVSVPESLGVTSVTSPQTQVQILFIHGSPGSKEGYSAYLERPDLRKSADLVSIDRLGYGESDPLPEPSILKQAQAILPFLSKDKANILVGHSLGGPIALQLGLIAPNQISGMVFVAPAFDPELEHPKWYNRIADTLLAKWVLPTEWNQSNVEMMSLSKELELLASRDWSVLTMPINIVHGVEDDIADPGNSVFAINRLPKQSVKLIQPPDEGHFVLWQNVPLVVESIHQVINSLSNE</sequence>
<dbReference type="Pfam" id="PF00561">
    <property type="entry name" value="Abhydrolase_1"/>
    <property type="match status" value="1"/>
</dbReference>
<dbReference type="eggNOG" id="COG1073">
    <property type="taxonomic scope" value="Bacteria"/>
</dbReference>
<keyword evidence="2" id="KW-0378">Hydrolase</keyword>
<protein>
    <submittedName>
        <fullName evidence="2">Putative Alpha/beta hydrolase</fullName>
    </submittedName>
</protein>
<feature type="domain" description="AB hydrolase-1" evidence="1">
    <location>
        <begin position="52"/>
        <end position="172"/>
    </location>
</feature>
<dbReference type="KEGG" id="vni:VIBNI_A1265"/>
<dbReference type="PANTHER" id="PTHR43798:SF33">
    <property type="entry name" value="HYDROLASE, PUTATIVE (AFU_ORTHOLOGUE AFUA_2G14860)-RELATED"/>
    <property type="match status" value="1"/>
</dbReference>
<evidence type="ECO:0000259" key="1">
    <source>
        <dbReference type="Pfam" id="PF00561"/>
    </source>
</evidence>
<name>U4K417_9VIBR</name>
<proteinExistence type="predicted"/>
<dbReference type="InterPro" id="IPR050266">
    <property type="entry name" value="AB_hydrolase_sf"/>
</dbReference>
<dbReference type="Proteomes" id="UP000016895">
    <property type="component" value="Chromosome 1"/>
</dbReference>
<dbReference type="Gene3D" id="3.40.50.1820">
    <property type="entry name" value="alpha/beta hydrolase"/>
    <property type="match status" value="1"/>
</dbReference>
<evidence type="ECO:0000313" key="2">
    <source>
        <dbReference type="EMBL" id="CCO57404.1"/>
    </source>
</evidence>
<reference evidence="2 3" key="1">
    <citation type="journal article" date="2013" name="ISME J.">
        <title>Comparative genomics of pathogenic lineages of Vibrio nigripulchritudo identifies virulence-associated traits.</title>
        <authorList>
            <person name="Goudenege D."/>
            <person name="Labreuche Y."/>
            <person name="Krin E."/>
            <person name="Ansquer D."/>
            <person name="Mangenot S."/>
            <person name="Calteau A."/>
            <person name="Medigue C."/>
            <person name="Mazel D."/>
            <person name="Polz M.F."/>
            <person name="Le Roux F."/>
        </authorList>
    </citation>
    <scope>NUCLEOTIDE SEQUENCE [LARGE SCALE GENOMIC DNA]</scope>
    <source>
        <strain evidence="3">SnF1</strain>
    </source>
</reference>
<dbReference type="AlphaFoldDB" id="U4K417"/>
<dbReference type="OrthoDB" id="9779853at2"/>
<dbReference type="EMBL" id="FO203526">
    <property type="protein sequence ID" value="CCO57404.1"/>
    <property type="molecule type" value="Genomic_DNA"/>
</dbReference>
<organism evidence="2 3">
    <name type="scientific">Vibrio nigripulchritudo</name>
    <dbReference type="NCBI Taxonomy" id="28173"/>
    <lineage>
        <taxon>Bacteria</taxon>
        <taxon>Pseudomonadati</taxon>
        <taxon>Pseudomonadota</taxon>
        <taxon>Gammaproteobacteria</taxon>
        <taxon>Vibrionales</taxon>
        <taxon>Vibrionaceae</taxon>
        <taxon>Vibrio</taxon>
    </lineage>
</organism>